<name>A0A811LPH0_9BILA</name>
<accession>A0A811LPH0</accession>
<dbReference type="PROSITE" id="PS00107">
    <property type="entry name" value="PROTEIN_KINASE_ATP"/>
    <property type="match status" value="1"/>
</dbReference>
<dbReference type="PROSITE" id="PS50011">
    <property type="entry name" value="PROTEIN_KINASE_DOM"/>
    <property type="match status" value="1"/>
</dbReference>
<dbReference type="Pfam" id="PF00069">
    <property type="entry name" value="Pkinase"/>
    <property type="match status" value="1"/>
</dbReference>
<dbReference type="EMBL" id="CAJFCW020000006">
    <property type="protein sequence ID" value="CAG9127167.1"/>
    <property type="molecule type" value="Genomic_DNA"/>
</dbReference>
<organism evidence="4 5">
    <name type="scientific">Bursaphelenchus okinawaensis</name>
    <dbReference type="NCBI Taxonomy" id="465554"/>
    <lineage>
        <taxon>Eukaryota</taxon>
        <taxon>Metazoa</taxon>
        <taxon>Ecdysozoa</taxon>
        <taxon>Nematoda</taxon>
        <taxon>Chromadorea</taxon>
        <taxon>Rhabditida</taxon>
        <taxon>Tylenchina</taxon>
        <taxon>Tylenchomorpha</taxon>
        <taxon>Aphelenchoidea</taxon>
        <taxon>Aphelenchoididae</taxon>
        <taxon>Bursaphelenchus</taxon>
    </lineage>
</organism>
<evidence type="ECO:0000313" key="5">
    <source>
        <dbReference type="Proteomes" id="UP000614601"/>
    </source>
</evidence>
<dbReference type="OrthoDB" id="5979581at2759"/>
<protein>
    <recommendedName>
        <fullName evidence="3">Protein kinase domain-containing protein</fullName>
    </recommendedName>
</protein>
<dbReference type="AlphaFoldDB" id="A0A811LPH0"/>
<dbReference type="SMART" id="SM00220">
    <property type="entry name" value="S_TKc"/>
    <property type="match status" value="1"/>
</dbReference>
<comment type="caution">
    <text evidence="4">The sequence shown here is derived from an EMBL/GenBank/DDBJ whole genome shotgun (WGS) entry which is preliminary data.</text>
</comment>
<dbReference type="InterPro" id="IPR000719">
    <property type="entry name" value="Prot_kinase_dom"/>
</dbReference>
<evidence type="ECO:0000256" key="1">
    <source>
        <dbReference type="PROSITE-ProRule" id="PRU10141"/>
    </source>
</evidence>
<dbReference type="Proteomes" id="UP000614601">
    <property type="component" value="Unassembled WGS sequence"/>
</dbReference>
<dbReference type="InterPro" id="IPR017441">
    <property type="entry name" value="Protein_kinase_ATP_BS"/>
</dbReference>
<reference evidence="4" key="1">
    <citation type="submission" date="2020-09" db="EMBL/GenBank/DDBJ databases">
        <authorList>
            <person name="Kikuchi T."/>
        </authorList>
    </citation>
    <scope>NUCLEOTIDE SEQUENCE</scope>
    <source>
        <strain evidence="4">SH1</strain>
    </source>
</reference>
<feature type="binding site" evidence="1">
    <location>
        <position position="94"/>
    </location>
    <ligand>
        <name>ATP</name>
        <dbReference type="ChEBI" id="CHEBI:30616"/>
    </ligand>
</feature>
<evidence type="ECO:0000256" key="2">
    <source>
        <dbReference type="SAM" id="MobiDB-lite"/>
    </source>
</evidence>
<dbReference type="InterPro" id="IPR050235">
    <property type="entry name" value="CK1_Ser-Thr_kinase"/>
</dbReference>
<keyword evidence="1" id="KW-0067">ATP-binding</keyword>
<gene>
    <name evidence="4" type="ORF">BOKJ2_LOCUS13725</name>
</gene>
<dbReference type="SUPFAM" id="SSF56112">
    <property type="entry name" value="Protein kinase-like (PK-like)"/>
    <property type="match status" value="1"/>
</dbReference>
<dbReference type="GO" id="GO:0004672">
    <property type="term" value="F:protein kinase activity"/>
    <property type="evidence" value="ECO:0007669"/>
    <property type="project" value="InterPro"/>
</dbReference>
<dbReference type="EMBL" id="CAJFDH010000006">
    <property type="protein sequence ID" value="CAD5229666.1"/>
    <property type="molecule type" value="Genomic_DNA"/>
</dbReference>
<feature type="region of interest" description="Disordered" evidence="2">
    <location>
        <begin position="1"/>
        <end position="26"/>
    </location>
</feature>
<dbReference type="Proteomes" id="UP000783686">
    <property type="component" value="Unassembled WGS sequence"/>
</dbReference>
<keyword evidence="5" id="KW-1185">Reference proteome</keyword>
<evidence type="ECO:0000259" key="3">
    <source>
        <dbReference type="PROSITE" id="PS50011"/>
    </source>
</evidence>
<dbReference type="GO" id="GO:0005524">
    <property type="term" value="F:ATP binding"/>
    <property type="evidence" value="ECO:0007669"/>
    <property type="project" value="UniProtKB-UniRule"/>
</dbReference>
<feature type="domain" description="Protein kinase" evidence="3">
    <location>
        <begin position="58"/>
        <end position="372"/>
    </location>
</feature>
<dbReference type="Gene3D" id="1.10.510.10">
    <property type="entry name" value="Transferase(Phosphotransferase) domain 1"/>
    <property type="match status" value="1"/>
</dbReference>
<keyword evidence="1" id="KW-0547">Nucleotide-binding</keyword>
<proteinExistence type="predicted"/>
<evidence type="ECO:0000313" key="4">
    <source>
        <dbReference type="EMBL" id="CAD5229666.1"/>
    </source>
</evidence>
<sequence>MVMDKRSVNNPRYRRSDPIVPKRPRAGLERNDSIDEILRMKTLHDKFRSLNSKHKVRYSPIKMVGKGGFGQVFECTADVTNSGGYEMPQVVALKTETGSEIKLEMKVLLKLKNHNHFCELYDFGQITPGYSFIVMTLLGPNLSTIRKKMPTKQFTVSTSIRAGLQMLMAIEALHGAGFISRDVKPSNFAIGRPNGNRRMVYMIDFGISLVYKDQNGPVKLKRSEMTWRGTNRYCSLGHHKKHLPSPKDDVESWFYSLMELCVGELPWQYLGKHQKAETCKAKEVVRTTKREYFLGSCPFEFDQILGLIDRMTRDSIVEYHKIYASLTRCLIRDKVDFKDPYDWEYMLSSYQCSSSTAASSDRIETLDKSLYQ</sequence>
<dbReference type="PANTHER" id="PTHR11909">
    <property type="entry name" value="CASEIN KINASE-RELATED"/>
    <property type="match status" value="1"/>
</dbReference>
<dbReference type="InterPro" id="IPR011009">
    <property type="entry name" value="Kinase-like_dom_sf"/>
</dbReference>